<reference evidence="6" key="1">
    <citation type="submission" date="2017-09" db="EMBL/GenBank/DDBJ databases">
        <title>Depth-based differentiation of microbial function through sediment-hosted aquifers and enrichment of novel symbionts in the deep terrestrial subsurface.</title>
        <authorList>
            <person name="Probst A.J."/>
            <person name="Ladd B."/>
            <person name="Jarett J.K."/>
            <person name="Geller-Mcgrath D.E."/>
            <person name="Sieber C.M.K."/>
            <person name="Emerson J.B."/>
            <person name="Anantharaman K."/>
            <person name="Thomas B.C."/>
            <person name="Malmstrom R."/>
            <person name="Stieglmeier M."/>
            <person name="Klingl A."/>
            <person name="Woyke T."/>
            <person name="Ryan C.M."/>
            <person name="Banfield J.F."/>
        </authorList>
    </citation>
    <scope>NUCLEOTIDE SEQUENCE [LARGE SCALE GENOMIC DNA]</scope>
</reference>
<organism evidence="5 6">
    <name type="scientific">Candidatus Roizmanbacteria bacterium CG_4_10_14_3_um_filter_39_13</name>
    <dbReference type="NCBI Taxonomy" id="1974831"/>
    <lineage>
        <taxon>Bacteria</taxon>
        <taxon>Candidatus Roizmaniibacteriota</taxon>
    </lineage>
</organism>
<dbReference type="InterPro" id="IPR003593">
    <property type="entry name" value="AAA+_ATPase"/>
</dbReference>
<evidence type="ECO:0000256" key="1">
    <source>
        <dbReference type="ARBA" id="ARBA00006216"/>
    </source>
</evidence>
<keyword evidence="3" id="KW-0067">ATP-binding</keyword>
<dbReference type="AlphaFoldDB" id="A0A2M7LJX1"/>
<dbReference type="InterPro" id="IPR027417">
    <property type="entry name" value="P-loop_NTPase"/>
</dbReference>
<dbReference type="GO" id="GO:0005524">
    <property type="term" value="F:ATP binding"/>
    <property type="evidence" value="ECO:0007669"/>
    <property type="project" value="UniProtKB-KW"/>
</dbReference>
<sequence>MLFLKTVTVRAADKIILHAISHIFEKGKIYAIMGPNGSGKSTLVQTIIGNSIYTLDSKSSMTFNKKKLNGQSPDKRAKMGIGITFQSPLAMQGISVFQLLRLALKDMDVLELYEKIEKIAKELKIKKELIDRPLNEGASGGERKKLEVLQMALLNPSIIFFDEIDTGVDIDSLKTIFTFLKKYKKNKTFVFITHYSKIFAYLKPDEVLVMKEGRLVKKGGKELIEEIERKGYEAF</sequence>
<evidence type="ECO:0000313" key="5">
    <source>
        <dbReference type="EMBL" id="PIX68376.1"/>
    </source>
</evidence>
<name>A0A2M7LJX1_9BACT</name>
<evidence type="ECO:0000313" key="6">
    <source>
        <dbReference type="Proteomes" id="UP000228500"/>
    </source>
</evidence>
<dbReference type="Proteomes" id="UP000228500">
    <property type="component" value="Unassembled WGS sequence"/>
</dbReference>
<dbReference type="InterPro" id="IPR003439">
    <property type="entry name" value="ABC_transporter-like_ATP-bd"/>
</dbReference>
<dbReference type="Pfam" id="PF00005">
    <property type="entry name" value="ABC_tran"/>
    <property type="match status" value="1"/>
</dbReference>
<evidence type="ECO:0000256" key="2">
    <source>
        <dbReference type="ARBA" id="ARBA00022741"/>
    </source>
</evidence>
<dbReference type="Gene3D" id="3.40.50.300">
    <property type="entry name" value="P-loop containing nucleotide triphosphate hydrolases"/>
    <property type="match status" value="1"/>
</dbReference>
<gene>
    <name evidence="5" type="primary">sufC</name>
    <name evidence="5" type="ORF">COZ40_03600</name>
</gene>
<evidence type="ECO:0000256" key="3">
    <source>
        <dbReference type="ARBA" id="ARBA00022840"/>
    </source>
</evidence>
<evidence type="ECO:0000259" key="4">
    <source>
        <dbReference type="PROSITE" id="PS50893"/>
    </source>
</evidence>
<feature type="domain" description="ABC transporter" evidence="4">
    <location>
        <begin position="2"/>
        <end position="234"/>
    </location>
</feature>
<accession>A0A2M7LJX1</accession>
<comment type="caution">
    <text evidence="5">The sequence shown here is derived from an EMBL/GenBank/DDBJ whole genome shotgun (WGS) entry which is preliminary data.</text>
</comment>
<keyword evidence="2" id="KW-0547">Nucleotide-binding</keyword>
<proteinExistence type="inferred from homology"/>
<comment type="similarity">
    <text evidence="1">Belongs to the ABC transporter superfamily. Ycf16 family.</text>
</comment>
<dbReference type="SUPFAM" id="SSF52540">
    <property type="entry name" value="P-loop containing nucleoside triphosphate hydrolases"/>
    <property type="match status" value="1"/>
</dbReference>
<dbReference type="PROSITE" id="PS50893">
    <property type="entry name" value="ABC_TRANSPORTER_2"/>
    <property type="match status" value="1"/>
</dbReference>
<dbReference type="GO" id="GO:0016887">
    <property type="term" value="F:ATP hydrolysis activity"/>
    <property type="evidence" value="ECO:0007669"/>
    <property type="project" value="InterPro"/>
</dbReference>
<protein>
    <submittedName>
        <fullName evidence="5">Fe-S cluster assembly ATPase SufC</fullName>
    </submittedName>
</protein>
<dbReference type="SMART" id="SM00382">
    <property type="entry name" value="AAA"/>
    <property type="match status" value="1"/>
</dbReference>
<dbReference type="InterPro" id="IPR010230">
    <property type="entry name" value="FeS-cluster_ATPase_SufC"/>
</dbReference>
<dbReference type="NCBIfam" id="TIGR01978">
    <property type="entry name" value="sufC"/>
    <property type="match status" value="1"/>
</dbReference>
<dbReference type="PANTHER" id="PTHR43204">
    <property type="entry name" value="ABC TRANSPORTER I FAMILY MEMBER 6, CHLOROPLASTIC"/>
    <property type="match status" value="1"/>
</dbReference>
<dbReference type="EMBL" id="PFJH01000149">
    <property type="protein sequence ID" value="PIX68376.1"/>
    <property type="molecule type" value="Genomic_DNA"/>
</dbReference>
<dbReference type="PANTHER" id="PTHR43204:SF1">
    <property type="entry name" value="ABC TRANSPORTER I FAMILY MEMBER 6, CHLOROPLASTIC"/>
    <property type="match status" value="1"/>
</dbReference>